<evidence type="ECO:0000259" key="6">
    <source>
        <dbReference type="Pfam" id="PF00881"/>
    </source>
</evidence>
<dbReference type="SUPFAM" id="SSF55469">
    <property type="entry name" value="FMN-dependent nitroreductase-like"/>
    <property type="match status" value="1"/>
</dbReference>
<evidence type="ECO:0000256" key="4">
    <source>
        <dbReference type="ARBA" id="ARBA00022643"/>
    </source>
</evidence>
<dbReference type="Pfam" id="PF00881">
    <property type="entry name" value="Nitroreductase"/>
    <property type="match status" value="1"/>
</dbReference>
<dbReference type="OrthoDB" id="9812105at2"/>
<dbReference type="PANTHER" id="PTHR43673:SF2">
    <property type="entry name" value="NITROREDUCTASE"/>
    <property type="match status" value="1"/>
</dbReference>
<dbReference type="STRING" id="592015.HMPREF1705_04627"/>
<reference evidence="8" key="1">
    <citation type="submission" date="2012-09" db="EMBL/GenBank/DDBJ databases">
        <authorList>
            <person name="Weinstock G."/>
            <person name="Sodergren E."/>
            <person name="Clifton S."/>
            <person name="Fulton L."/>
            <person name="Fulton B."/>
            <person name="Courtney L."/>
            <person name="Fronick C."/>
            <person name="Harrison M."/>
            <person name="Strong C."/>
            <person name="Farmer C."/>
            <person name="Delehaunty K."/>
            <person name="Markovic C."/>
            <person name="Hall O."/>
            <person name="Minx P."/>
            <person name="Tomlinson C."/>
            <person name="Mitreva M."/>
            <person name="Nelson J."/>
            <person name="Hou S."/>
            <person name="Wollam A."/>
            <person name="Pepin K.H."/>
            <person name="Johnson M."/>
            <person name="Bhonagiri V."/>
            <person name="Nash W.E."/>
            <person name="Suruliraj S."/>
            <person name="Warren W."/>
            <person name="Chinwalla A."/>
            <person name="Mardis E.R."/>
            <person name="Wilson R.K."/>
        </authorList>
    </citation>
    <scope>NUCLEOTIDE SEQUENCE [LARGE SCALE GENOMIC DNA]</scope>
    <source>
        <strain evidence="8">OS1</strain>
    </source>
</reference>
<sequence>MDVIEAIQKRRAINFFDSAKEVPDETIQKLLELGSLAPSSFNLQPWEVIVVKDPDRKKALRRCASGQPKVEEASAVLIFIADPGAVEKNLDKILDKNVELGYMKPEGRQGTTEMVHKLYGPKESVKRKIFAAKNTAFFAMIVMIAAQGLGLETHPMDGFDEEAIKKEFGISEDKIIPCIVALGYMREGINLLPRFRFPVKEIAKFL</sequence>
<proteinExistence type="inferred from homology"/>
<keyword evidence="3" id="KW-0285">Flavoprotein</keyword>
<dbReference type="CDD" id="cd02137">
    <property type="entry name" value="MhqN-like"/>
    <property type="match status" value="1"/>
</dbReference>
<dbReference type="RefSeq" id="WP_009202012.1">
    <property type="nucleotide sequence ID" value="NZ_ACJX03000001.1"/>
</dbReference>
<dbReference type="InterPro" id="IPR029479">
    <property type="entry name" value="Nitroreductase"/>
</dbReference>
<name>A0A0T5XAH2_9BACT</name>
<organism evidence="7 8">
    <name type="scientific">Acetomicrobium hydrogeniformans ATCC BAA-1850</name>
    <dbReference type="NCBI Taxonomy" id="592015"/>
    <lineage>
        <taxon>Bacteria</taxon>
        <taxon>Thermotogati</taxon>
        <taxon>Synergistota</taxon>
        <taxon>Synergistia</taxon>
        <taxon>Synergistales</taxon>
        <taxon>Acetomicrobiaceae</taxon>
        <taxon>Acetomicrobium</taxon>
    </lineage>
</organism>
<dbReference type="eggNOG" id="COG0778">
    <property type="taxonomic scope" value="Bacteria"/>
</dbReference>
<comment type="similarity">
    <text evidence="2">Belongs to the nitroreductase family.</text>
</comment>
<keyword evidence="4" id="KW-0288">FMN</keyword>
<dbReference type="PANTHER" id="PTHR43673">
    <property type="entry name" value="NAD(P)H NITROREDUCTASE YDGI-RELATED"/>
    <property type="match status" value="1"/>
</dbReference>
<comment type="cofactor">
    <cofactor evidence="1">
        <name>FMN</name>
        <dbReference type="ChEBI" id="CHEBI:58210"/>
    </cofactor>
</comment>
<dbReference type="InterPro" id="IPR000415">
    <property type="entry name" value="Nitroreductase-like"/>
</dbReference>
<dbReference type="Gene3D" id="3.40.109.10">
    <property type="entry name" value="NADH Oxidase"/>
    <property type="match status" value="1"/>
</dbReference>
<evidence type="ECO:0000256" key="1">
    <source>
        <dbReference type="ARBA" id="ARBA00001917"/>
    </source>
</evidence>
<evidence type="ECO:0000313" key="7">
    <source>
        <dbReference type="EMBL" id="KRT35353.1"/>
    </source>
</evidence>
<evidence type="ECO:0000313" key="8">
    <source>
        <dbReference type="Proteomes" id="UP000005273"/>
    </source>
</evidence>
<keyword evidence="8" id="KW-1185">Reference proteome</keyword>
<dbReference type="Proteomes" id="UP000005273">
    <property type="component" value="Unassembled WGS sequence"/>
</dbReference>
<accession>A0A0T5XAH2</accession>
<dbReference type="EMBL" id="ACJX03000001">
    <property type="protein sequence ID" value="KRT35353.1"/>
    <property type="molecule type" value="Genomic_DNA"/>
</dbReference>
<protein>
    <submittedName>
        <fullName evidence="7">Nitroreductase family protein</fullName>
    </submittedName>
</protein>
<evidence type="ECO:0000256" key="2">
    <source>
        <dbReference type="ARBA" id="ARBA00007118"/>
    </source>
</evidence>
<gene>
    <name evidence="7" type="ORF">HMPREF1705_04627</name>
</gene>
<dbReference type="GO" id="GO:0016491">
    <property type="term" value="F:oxidoreductase activity"/>
    <property type="evidence" value="ECO:0007669"/>
    <property type="project" value="UniProtKB-KW"/>
</dbReference>
<feature type="domain" description="Nitroreductase" evidence="6">
    <location>
        <begin position="7"/>
        <end position="184"/>
    </location>
</feature>
<dbReference type="AlphaFoldDB" id="A0A0T5XAH2"/>
<evidence type="ECO:0000256" key="5">
    <source>
        <dbReference type="ARBA" id="ARBA00023002"/>
    </source>
</evidence>
<keyword evidence="5" id="KW-0560">Oxidoreductase</keyword>
<evidence type="ECO:0000256" key="3">
    <source>
        <dbReference type="ARBA" id="ARBA00022630"/>
    </source>
</evidence>
<comment type="caution">
    <text evidence="7">The sequence shown here is derived from an EMBL/GenBank/DDBJ whole genome shotgun (WGS) entry which is preliminary data.</text>
</comment>